<dbReference type="AlphaFoldDB" id="A0A1B1KH65"/>
<evidence type="ECO:0000313" key="2">
    <source>
        <dbReference type="Proteomes" id="UP000186108"/>
    </source>
</evidence>
<dbReference type="EMBL" id="CP009112">
    <property type="protein sequence ID" value="ANS31955.1"/>
    <property type="molecule type" value="Genomic_DNA"/>
</dbReference>
<dbReference type="Proteomes" id="UP000186108">
    <property type="component" value="Plasmid pR1CP1"/>
</dbReference>
<sequence>MIVVIDVGSQGYSMSVDEVNNFGSLAVRPTAAVANSLEAAVSELGAGHLDGDHLWIEIDGLRDRGPKNVEWREKFTKMIDFADQHGWVDGGRRVRAHIE</sequence>
<proteinExistence type="predicted"/>
<keyword evidence="1" id="KW-0614">Plasmid</keyword>
<evidence type="ECO:0000313" key="1">
    <source>
        <dbReference type="EMBL" id="ANS31955.1"/>
    </source>
</evidence>
<gene>
    <name evidence="1" type="ORF">R1CP_36745</name>
</gene>
<name>A0A1B1KH65_RHOOP</name>
<organism evidence="1 2">
    <name type="scientific">Rhodococcus opacus</name>
    <name type="common">Nocardia opaca</name>
    <dbReference type="NCBI Taxonomy" id="37919"/>
    <lineage>
        <taxon>Bacteria</taxon>
        <taxon>Bacillati</taxon>
        <taxon>Actinomycetota</taxon>
        <taxon>Actinomycetes</taxon>
        <taxon>Mycobacteriales</taxon>
        <taxon>Nocardiaceae</taxon>
        <taxon>Rhodococcus</taxon>
    </lineage>
</organism>
<reference evidence="1 2" key="1">
    <citation type="submission" date="2014-07" db="EMBL/GenBank/DDBJ databases">
        <authorList>
            <person name="Zhang J.E."/>
            <person name="Yang H."/>
            <person name="Guo J."/>
            <person name="Deng Z."/>
            <person name="Luo H."/>
            <person name="Luo M."/>
            <person name="Zhao B."/>
        </authorList>
    </citation>
    <scope>NUCLEOTIDE SEQUENCE [LARGE SCALE GENOMIC DNA]</scope>
    <source>
        <strain evidence="1 2">1CP</strain>
        <plasmid evidence="2">Plasmid pr1cp1</plasmid>
    </source>
</reference>
<geneLocation type="plasmid" evidence="2">
    <name>pr1cp1</name>
</geneLocation>
<protein>
    <submittedName>
        <fullName evidence="1">Uncharacterized protein</fullName>
    </submittedName>
</protein>
<accession>A0A1B1KH65</accession>
<dbReference type="RefSeq" id="WP_065493502.1">
    <property type="nucleotide sequence ID" value="NZ_CP009112.1"/>
</dbReference>